<evidence type="ECO:0000313" key="2">
    <source>
        <dbReference type="EMBL" id="GFY23446.1"/>
    </source>
</evidence>
<organism evidence="2 3">
    <name type="scientific">Trichonephila clavipes</name>
    <name type="common">Golden silk orbweaver</name>
    <name type="synonym">Nephila clavipes</name>
    <dbReference type="NCBI Taxonomy" id="2585209"/>
    <lineage>
        <taxon>Eukaryota</taxon>
        <taxon>Metazoa</taxon>
        <taxon>Ecdysozoa</taxon>
        <taxon>Arthropoda</taxon>
        <taxon>Chelicerata</taxon>
        <taxon>Arachnida</taxon>
        <taxon>Araneae</taxon>
        <taxon>Araneomorphae</taxon>
        <taxon>Entelegynae</taxon>
        <taxon>Araneoidea</taxon>
        <taxon>Nephilidae</taxon>
        <taxon>Trichonephila</taxon>
    </lineage>
</organism>
<proteinExistence type="predicted"/>
<accession>A0A8X7B8L5</accession>
<sequence length="82" mass="9364">MNLFILNHGQVTRPTSELPHHTHGRMFEPRPIKQPLNTAGLQGFELMTRRPQPLGYRGDVPLHDSFKSFVQFVQPVGFAPFP</sequence>
<dbReference type="EMBL" id="BMAU01021363">
    <property type="protein sequence ID" value="GFY23446.1"/>
    <property type="molecule type" value="Genomic_DNA"/>
</dbReference>
<evidence type="ECO:0000313" key="3">
    <source>
        <dbReference type="Proteomes" id="UP000887159"/>
    </source>
</evidence>
<dbReference type="AlphaFoldDB" id="A0A8X7B8L5"/>
<dbReference type="Proteomes" id="UP000887159">
    <property type="component" value="Unassembled WGS sequence"/>
</dbReference>
<name>A0A8X7B8L5_TRICX</name>
<gene>
    <name evidence="2" type="ORF">TNCV_3941391</name>
</gene>
<comment type="caution">
    <text evidence="2">The sequence shown here is derived from an EMBL/GenBank/DDBJ whole genome shotgun (WGS) entry which is preliminary data.</text>
</comment>
<keyword evidence="3" id="KW-1185">Reference proteome</keyword>
<protein>
    <submittedName>
        <fullName evidence="2">Uncharacterized protein</fullName>
    </submittedName>
</protein>
<reference evidence="2" key="1">
    <citation type="submission" date="2020-08" db="EMBL/GenBank/DDBJ databases">
        <title>Multicomponent nature underlies the extraordinary mechanical properties of spider dragline silk.</title>
        <authorList>
            <person name="Kono N."/>
            <person name="Nakamura H."/>
            <person name="Mori M."/>
            <person name="Yoshida Y."/>
            <person name="Ohtoshi R."/>
            <person name="Malay A.D."/>
            <person name="Moran D.A.P."/>
            <person name="Tomita M."/>
            <person name="Numata K."/>
            <person name="Arakawa K."/>
        </authorList>
    </citation>
    <scope>NUCLEOTIDE SEQUENCE</scope>
</reference>
<evidence type="ECO:0000256" key="1">
    <source>
        <dbReference type="SAM" id="MobiDB-lite"/>
    </source>
</evidence>
<feature type="region of interest" description="Disordered" evidence="1">
    <location>
        <begin position="6"/>
        <end position="34"/>
    </location>
</feature>